<comment type="caution">
    <text evidence="1">The sequence shown here is derived from an EMBL/GenBank/DDBJ whole genome shotgun (WGS) entry which is preliminary data.</text>
</comment>
<reference evidence="1 2" key="1">
    <citation type="submission" date="2024-02" db="EMBL/GenBank/DDBJ databases">
        <authorList>
            <person name="Chen Y."/>
            <person name="Shah S."/>
            <person name="Dougan E. K."/>
            <person name="Thang M."/>
            <person name="Chan C."/>
        </authorList>
    </citation>
    <scope>NUCLEOTIDE SEQUENCE [LARGE SCALE GENOMIC DNA]</scope>
</reference>
<proteinExistence type="predicted"/>
<evidence type="ECO:0000313" key="1">
    <source>
        <dbReference type="EMBL" id="CAK9061754.1"/>
    </source>
</evidence>
<accession>A0ABP0NDX0</accession>
<protein>
    <submittedName>
        <fullName evidence="1">Uncharacterized protein</fullName>
    </submittedName>
</protein>
<gene>
    <name evidence="1" type="ORF">CCMP2556_LOCUS30365</name>
</gene>
<dbReference type="EMBL" id="CAXAMN010021635">
    <property type="protein sequence ID" value="CAK9061754.1"/>
    <property type="molecule type" value="Genomic_DNA"/>
</dbReference>
<keyword evidence="2" id="KW-1185">Reference proteome</keyword>
<sequence length="260" mass="28520">MGTLHVTFGQFEDVRSKVLANRGEVLLAGVKFTVLPTHKTKSPHSDSLYKQLEPAGAQMSSNAVRRPPHCFNLWRQVKVLQRSGMGSADAQMKDTVRDWKNAAGMAKAFSIGRAESDALFELSKSIPENIGAELEKLVTKRGLSKFLHRDVIGKGEAVPEQAMCPESQFADIQKEVSSQFVAGLLDADLLHIVETQVPANSDIKAVAGFRAANLAQVKAMLAADIEILRSKLPGKSEEAAEHALNMKYLRDRQQIPTRFA</sequence>
<evidence type="ECO:0000313" key="2">
    <source>
        <dbReference type="Proteomes" id="UP001642484"/>
    </source>
</evidence>
<organism evidence="1 2">
    <name type="scientific">Durusdinium trenchii</name>
    <dbReference type="NCBI Taxonomy" id="1381693"/>
    <lineage>
        <taxon>Eukaryota</taxon>
        <taxon>Sar</taxon>
        <taxon>Alveolata</taxon>
        <taxon>Dinophyceae</taxon>
        <taxon>Suessiales</taxon>
        <taxon>Symbiodiniaceae</taxon>
        <taxon>Durusdinium</taxon>
    </lineage>
</organism>
<name>A0ABP0NDX0_9DINO</name>
<dbReference type="Proteomes" id="UP001642484">
    <property type="component" value="Unassembled WGS sequence"/>
</dbReference>